<comment type="catalytic activity">
    <reaction evidence="7">
        <text>adenosine + H2O + H(+) = inosine + NH4(+)</text>
        <dbReference type="Rhea" id="RHEA:24408"/>
        <dbReference type="ChEBI" id="CHEBI:15377"/>
        <dbReference type="ChEBI" id="CHEBI:15378"/>
        <dbReference type="ChEBI" id="CHEBI:16335"/>
        <dbReference type="ChEBI" id="CHEBI:17596"/>
        <dbReference type="ChEBI" id="CHEBI:28938"/>
        <dbReference type="EC" id="3.5.4.4"/>
    </reaction>
    <physiologicalReaction direction="left-to-right" evidence="7">
        <dbReference type="Rhea" id="RHEA:24409"/>
    </physiologicalReaction>
</comment>
<protein>
    <recommendedName>
        <fullName evidence="10">Purine nucleoside phosphorylase</fullName>
    </recommendedName>
</protein>
<evidence type="ECO:0000256" key="5">
    <source>
        <dbReference type="ARBA" id="ARBA00022801"/>
    </source>
</evidence>
<sequence length="251" mass="27093">MVSHKVAVDWPARNVTAFTTTRELAGELSQAGQYDNFNLGLHVGDSPVQVNANRATLAQYLPTNTNIQWLEQVHGSDVAIVEQYQAAPITADAAVTRSLNVALAVMTADCLPILIADKSGQVIAAIHGGWRPLAQNIIAKTVEAMNTPVEQLVAWLGPCIGPTAFEIGGEVKDAFVNLNPATVDAFRVVPESTQKYLANLHQIAKYLLSASGIVEVASLPHCTFSMAQQYYSYRRESVTGRMASVICRNPC</sequence>
<comment type="catalytic activity">
    <reaction evidence="8">
        <text>adenosine + phosphate = alpha-D-ribose 1-phosphate + adenine</text>
        <dbReference type="Rhea" id="RHEA:27642"/>
        <dbReference type="ChEBI" id="CHEBI:16335"/>
        <dbReference type="ChEBI" id="CHEBI:16708"/>
        <dbReference type="ChEBI" id="CHEBI:43474"/>
        <dbReference type="ChEBI" id="CHEBI:57720"/>
        <dbReference type="EC" id="2.4.2.1"/>
    </reaction>
    <physiologicalReaction direction="left-to-right" evidence="8">
        <dbReference type="Rhea" id="RHEA:27643"/>
    </physiologicalReaction>
</comment>
<dbReference type="EMBL" id="QUOT01000001">
    <property type="protein sequence ID" value="REL30312.1"/>
    <property type="molecule type" value="Genomic_DNA"/>
</dbReference>
<dbReference type="NCBIfam" id="TIGR00726">
    <property type="entry name" value="peptidoglycan editing factor PgeF"/>
    <property type="match status" value="1"/>
</dbReference>
<proteinExistence type="inferred from homology"/>
<reference evidence="12" key="1">
    <citation type="submission" date="2018-08" db="EMBL/GenBank/DDBJ databases">
        <title>Thalassotalea euphylliae genome.</title>
        <authorList>
            <person name="Summers S."/>
            <person name="Rice S.A."/>
            <person name="Freckelton M.L."/>
            <person name="Nedved B.T."/>
            <person name="Hadfield M.G."/>
        </authorList>
    </citation>
    <scope>NUCLEOTIDE SEQUENCE [LARGE SCALE GENOMIC DNA]</scope>
    <source>
        <strain evidence="12">H3</strain>
    </source>
</reference>
<evidence type="ECO:0000256" key="8">
    <source>
        <dbReference type="ARBA" id="ARBA00048968"/>
    </source>
</evidence>
<comment type="caution">
    <text evidence="11">The sequence shown here is derived from an EMBL/GenBank/DDBJ whole genome shotgun (WGS) entry which is preliminary data.</text>
</comment>
<dbReference type="GO" id="GO:0005507">
    <property type="term" value="F:copper ion binding"/>
    <property type="evidence" value="ECO:0007669"/>
    <property type="project" value="TreeGrafter"/>
</dbReference>
<keyword evidence="5" id="KW-0378">Hydrolase</keyword>
<gene>
    <name evidence="11" type="primary">pgeF</name>
    <name evidence="11" type="ORF">DXX94_06085</name>
</gene>
<evidence type="ECO:0000313" key="12">
    <source>
        <dbReference type="Proteomes" id="UP000256899"/>
    </source>
</evidence>
<dbReference type="InterPro" id="IPR038371">
    <property type="entry name" value="Cu_polyphenol_OxRdtase_sf"/>
</dbReference>
<keyword evidence="4" id="KW-0479">Metal-binding</keyword>
<evidence type="ECO:0000313" key="11">
    <source>
        <dbReference type="EMBL" id="REL30312.1"/>
    </source>
</evidence>
<keyword evidence="6" id="KW-0862">Zinc</keyword>
<dbReference type="PANTHER" id="PTHR30616">
    <property type="entry name" value="UNCHARACTERIZED PROTEIN YFIH"/>
    <property type="match status" value="1"/>
</dbReference>
<evidence type="ECO:0000256" key="2">
    <source>
        <dbReference type="ARBA" id="ARBA00007353"/>
    </source>
</evidence>
<evidence type="ECO:0000256" key="10">
    <source>
        <dbReference type="RuleBase" id="RU361274"/>
    </source>
</evidence>
<keyword evidence="12" id="KW-1185">Reference proteome</keyword>
<dbReference type="CDD" id="cd16833">
    <property type="entry name" value="YfiH"/>
    <property type="match status" value="1"/>
</dbReference>
<evidence type="ECO:0000256" key="9">
    <source>
        <dbReference type="ARBA" id="ARBA00049893"/>
    </source>
</evidence>
<accession>A0A3E0U2S1</accession>
<dbReference type="InterPro" id="IPR011324">
    <property type="entry name" value="Cytotoxic_necrot_fac-like_cat"/>
</dbReference>
<keyword evidence="3" id="KW-0808">Transferase</keyword>
<dbReference type="InterPro" id="IPR003730">
    <property type="entry name" value="Cu_polyphenol_OxRdtase"/>
</dbReference>
<evidence type="ECO:0000256" key="7">
    <source>
        <dbReference type="ARBA" id="ARBA00047989"/>
    </source>
</evidence>
<evidence type="ECO:0000256" key="4">
    <source>
        <dbReference type="ARBA" id="ARBA00022723"/>
    </source>
</evidence>
<evidence type="ECO:0000256" key="1">
    <source>
        <dbReference type="ARBA" id="ARBA00000553"/>
    </source>
</evidence>
<comment type="similarity">
    <text evidence="2 10">Belongs to the purine nucleoside phosphorylase YfiH/LACC1 family.</text>
</comment>
<organism evidence="11 12">
    <name type="scientific">Thalassotalea euphylliae</name>
    <dbReference type="NCBI Taxonomy" id="1655234"/>
    <lineage>
        <taxon>Bacteria</taxon>
        <taxon>Pseudomonadati</taxon>
        <taxon>Pseudomonadota</taxon>
        <taxon>Gammaproteobacteria</taxon>
        <taxon>Alteromonadales</taxon>
        <taxon>Colwelliaceae</taxon>
        <taxon>Thalassotalea</taxon>
    </lineage>
</organism>
<name>A0A3E0U2S1_9GAMM</name>
<evidence type="ECO:0000256" key="6">
    <source>
        <dbReference type="ARBA" id="ARBA00022833"/>
    </source>
</evidence>
<dbReference type="Proteomes" id="UP000256899">
    <property type="component" value="Unassembled WGS sequence"/>
</dbReference>
<comment type="catalytic activity">
    <reaction evidence="9">
        <text>S-methyl-5'-thioadenosine + phosphate = 5-(methylsulfanyl)-alpha-D-ribose 1-phosphate + adenine</text>
        <dbReference type="Rhea" id="RHEA:11852"/>
        <dbReference type="ChEBI" id="CHEBI:16708"/>
        <dbReference type="ChEBI" id="CHEBI:17509"/>
        <dbReference type="ChEBI" id="CHEBI:43474"/>
        <dbReference type="ChEBI" id="CHEBI:58533"/>
        <dbReference type="EC" id="2.4.2.28"/>
    </reaction>
    <physiologicalReaction direction="left-to-right" evidence="9">
        <dbReference type="Rhea" id="RHEA:11853"/>
    </physiologicalReaction>
</comment>
<dbReference type="PANTHER" id="PTHR30616:SF2">
    <property type="entry name" value="PURINE NUCLEOSIDE PHOSPHORYLASE LACC1"/>
    <property type="match status" value="1"/>
</dbReference>
<evidence type="ECO:0000256" key="3">
    <source>
        <dbReference type="ARBA" id="ARBA00022679"/>
    </source>
</evidence>
<dbReference type="SUPFAM" id="SSF64438">
    <property type="entry name" value="CNF1/YfiH-like putative cysteine hydrolases"/>
    <property type="match status" value="1"/>
</dbReference>
<dbReference type="GO" id="GO:0017061">
    <property type="term" value="F:S-methyl-5-thioadenosine phosphorylase activity"/>
    <property type="evidence" value="ECO:0007669"/>
    <property type="project" value="UniProtKB-EC"/>
</dbReference>
<comment type="catalytic activity">
    <reaction evidence="1">
        <text>inosine + phosphate = alpha-D-ribose 1-phosphate + hypoxanthine</text>
        <dbReference type="Rhea" id="RHEA:27646"/>
        <dbReference type="ChEBI" id="CHEBI:17368"/>
        <dbReference type="ChEBI" id="CHEBI:17596"/>
        <dbReference type="ChEBI" id="CHEBI:43474"/>
        <dbReference type="ChEBI" id="CHEBI:57720"/>
        <dbReference type="EC" id="2.4.2.1"/>
    </reaction>
    <physiologicalReaction direction="left-to-right" evidence="1">
        <dbReference type="Rhea" id="RHEA:27647"/>
    </physiologicalReaction>
</comment>
<dbReference type="GO" id="GO:0016787">
    <property type="term" value="F:hydrolase activity"/>
    <property type="evidence" value="ECO:0007669"/>
    <property type="project" value="UniProtKB-KW"/>
</dbReference>
<dbReference type="Pfam" id="PF02578">
    <property type="entry name" value="Cu-oxidase_4"/>
    <property type="match status" value="1"/>
</dbReference>
<dbReference type="AlphaFoldDB" id="A0A3E0U2S1"/>
<dbReference type="Gene3D" id="3.60.140.10">
    <property type="entry name" value="CNF1/YfiH-like putative cysteine hydrolases"/>
    <property type="match status" value="1"/>
</dbReference>